<name>A0A4R2MY03_RUBGE</name>
<dbReference type="RefSeq" id="WP_200222281.1">
    <property type="nucleotide sequence ID" value="NZ_NRRI01000002.1"/>
</dbReference>
<dbReference type="Gene3D" id="1.10.287.110">
    <property type="entry name" value="DnaJ domain"/>
    <property type="match status" value="1"/>
</dbReference>
<sequence length="216" mass="23759">MTINAYPLHWPEGWKRTPAGGRRPGHFGKRRQQRNGAYAMLEDLTVTEAVRRVLEELQRMGIDRQDVVISTNVRTRLDGLPRAGERAPEDPGAAVYWQEPIGARRCIAVDQYLRVEHNLAAIAATLDAMRAIERHGGAAILERAFTGFTALPAPGAAREWWEVLGVARSSTLEQARAAYRRLAALRHPDRGGDAHEMAAINAAWQAAQEAIGGGRG</sequence>
<dbReference type="PROSITE" id="PS50076">
    <property type="entry name" value="DNAJ_2"/>
    <property type="match status" value="1"/>
</dbReference>
<feature type="domain" description="J" evidence="1">
    <location>
        <begin position="159"/>
        <end position="216"/>
    </location>
</feature>
<evidence type="ECO:0000313" key="2">
    <source>
        <dbReference type="EMBL" id="TCP05733.1"/>
    </source>
</evidence>
<evidence type="ECO:0000313" key="3">
    <source>
        <dbReference type="Proteomes" id="UP000295106"/>
    </source>
</evidence>
<accession>A0A4R2MY03</accession>
<comment type="caution">
    <text evidence="2">The sequence shown here is derived from an EMBL/GenBank/DDBJ whole genome shotgun (WGS) entry which is preliminary data.</text>
</comment>
<proteinExistence type="predicted"/>
<dbReference type="Proteomes" id="UP000295106">
    <property type="component" value="Unassembled WGS sequence"/>
</dbReference>
<gene>
    <name evidence="2" type="ORF">EV684_101607</name>
</gene>
<dbReference type="PRINTS" id="PR00625">
    <property type="entry name" value="JDOMAIN"/>
</dbReference>
<reference evidence="2 3" key="1">
    <citation type="submission" date="2019-03" db="EMBL/GenBank/DDBJ databases">
        <title>Genomic Encyclopedia of Type Strains, Phase IV (KMG-IV): sequencing the most valuable type-strain genomes for metagenomic binning, comparative biology and taxonomic classification.</title>
        <authorList>
            <person name="Goeker M."/>
        </authorList>
    </citation>
    <scope>NUCLEOTIDE SEQUENCE [LARGE SCALE GENOMIC DNA]</scope>
    <source>
        <strain evidence="2 3">DSM 1709</strain>
    </source>
</reference>
<dbReference type="EMBL" id="SLXD01000001">
    <property type="protein sequence ID" value="TCP05733.1"/>
    <property type="molecule type" value="Genomic_DNA"/>
</dbReference>
<evidence type="ECO:0000259" key="1">
    <source>
        <dbReference type="PROSITE" id="PS50076"/>
    </source>
</evidence>
<dbReference type="AlphaFoldDB" id="A0A4R2MY03"/>
<dbReference type="SUPFAM" id="SSF46565">
    <property type="entry name" value="Chaperone J-domain"/>
    <property type="match status" value="1"/>
</dbReference>
<dbReference type="Pfam" id="PF00226">
    <property type="entry name" value="DnaJ"/>
    <property type="match status" value="1"/>
</dbReference>
<dbReference type="InterPro" id="IPR036869">
    <property type="entry name" value="J_dom_sf"/>
</dbReference>
<dbReference type="InterPro" id="IPR001623">
    <property type="entry name" value="DnaJ_domain"/>
</dbReference>
<protein>
    <submittedName>
        <fullName evidence="2">DnaJ-like protein</fullName>
    </submittedName>
</protein>
<dbReference type="SMART" id="SM00271">
    <property type="entry name" value="DnaJ"/>
    <property type="match status" value="1"/>
</dbReference>
<organism evidence="2 3">
    <name type="scientific">Rubrivivax gelatinosus</name>
    <name type="common">Rhodocyclus gelatinosus</name>
    <name type="synonym">Rhodopseudomonas gelatinosa</name>
    <dbReference type="NCBI Taxonomy" id="28068"/>
    <lineage>
        <taxon>Bacteria</taxon>
        <taxon>Pseudomonadati</taxon>
        <taxon>Pseudomonadota</taxon>
        <taxon>Betaproteobacteria</taxon>
        <taxon>Burkholderiales</taxon>
        <taxon>Sphaerotilaceae</taxon>
        <taxon>Rubrivivax</taxon>
    </lineage>
</organism>